<evidence type="ECO:0000256" key="3">
    <source>
        <dbReference type="ARBA" id="ARBA00023027"/>
    </source>
</evidence>
<dbReference type="EMBL" id="NJBN01000004">
    <property type="protein sequence ID" value="TKJ40741.1"/>
    <property type="molecule type" value="Genomic_DNA"/>
</dbReference>
<dbReference type="NCBIfam" id="NF004863">
    <property type="entry name" value="PRK06223.1"/>
    <property type="match status" value="1"/>
</dbReference>
<dbReference type="FunFam" id="3.90.110.10:FF:000004">
    <property type="entry name" value="Malate dehydrogenase"/>
    <property type="match status" value="1"/>
</dbReference>
<dbReference type="NCBIfam" id="TIGR01763">
    <property type="entry name" value="MalateDH_bact"/>
    <property type="match status" value="1"/>
</dbReference>
<sequence>MKISVIGAGNVGQTTAHYLAMKGFAKEVVLVDIIEGVPQGKTLDIWESQPVNMKDTIMTGTNGYQETANSDIIVMTAGLPRKPGMSRDDLLSKNTTIVKECTQAFSQRSPNAIIIVVSNPLDVMTYVTLKVSGFDPKKVMGMAGILDTARYRSFIAMELGVSVEDIAALVLGGHGDTMVPIPRLTTVGGIPLTELMDQETIDAIVKRTAGGGGEIVKLLGYSAYYAPAAGVVQMCESIVLDKKRVLPCACWLTGEYGTEGIFMGVPAILGKDGVEKVLEVKLNDEEQAKMAKTVEHVRSVQAEGEALMK</sequence>
<feature type="binding site" evidence="4 7">
    <location>
        <begin position="7"/>
        <end position="12"/>
    </location>
    <ligand>
        <name>NAD(+)</name>
        <dbReference type="ChEBI" id="CHEBI:57540"/>
    </ligand>
</feature>
<dbReference type="SUPFAM" id="SSF56327">
    <property type="entry name" value="LDH C-terminal domain-like"/>
    <property type="match status" value="1"/>
</dbReference>
<dbReference type="GO" id="GO:0004459">
    <property type="term" value="F:L-lactate dehydrogenase (NAD+) activity"/>
    <property type="evidence" value="ECO:0007669"/>
    <property type="project" value="TreeGrafter"/>
</dbReference>
<dbReference type="InterPro" id="IPR022383">
    <property type="entry name" value="Lactate/malate_DH_C"/>
</dbReference>
<evidence type="ECO:0000256" key="2">
    <source>
        <dbReference type="ARBA" id="ARBA00023002"/>
    </source>
</evidence>
<comment type="catalytic activity">
    <reaction evidence="4">
        <text>(S)-malate + NAD(+) = oxaloacetate + NADH + H(+)</text>
        <dbReference type="Rhea" id="RHEA:21432"/>
        <dbReference type="ChEBI" id="CHEBI:15378"/>
        <dbReference type="ChEBI" id="CHEBI:15589"/>
        <dbReference type="ChEBI" id="CHEBI:16452"/>
        <dbReference type="ChEBI" id="CHEBI:57540"/>
        <dbReference type="ChEBI" id="CHEBI:57945"/>
        <dbReference type="EC" id="1.1.1.37"/>
    </reaction>
</comment>
<evidence type="ECO:0000256" key="4">
    <source>
        <dbReference type="HAMAP-Rule" id="MF_00487"/>
    </source>
</evidence>
<evidence type="ECO:0000256" key="1">
    <source>
        <dbReference type="ARBA" id="ARBA00022532"/>
    </source>
</evidence>
<dbReference type="CDD" id="cd01339">
    <property type="entry name" value="LDH-like_MDH"/>
    <property type="match status" value="1"/>
</dbReference>
<comment type="function">
    <text evidence="4">Catalyzes the reversible oxidation of malate to oxaloacetate.</text>
</comment>
<dbReference type="SUPFAM" id="SSF51735">
    <property type="entry name" value="NAD(P)-binding Rossmann-fold domains"/>
    <property type="match status" value="1"/>
</dbReference>
<dbReference type="PRINTS" id="PR00086">
    <property type="entry name" value="LLDHDRGNASE"/>
</dbReference>
<dbReference type="FunFam" id="3.40.50.720:FF:000018">
    <property type="entry name" value="Malate dehydrogenase"/>
    <property type="match status" value="1"/>
</dbReference>
<dbReference type="GO" id="GO:0030060">
    <property type="term" value="F:L-malate dehydrogenase (NAD+) activity"/>
    <property type="evidence" value="ECO:0007669"/>
    <property type="project" value="UniProtKB-UniRule"/>
</dbReference>
<dbReference type="Proteomes" id="UP000319619">
    <property type="component" value="Unassembled WGS sequence"/>
</dbReference>
<evidence type="ECO:0000256" key="6">
    <source>
        <dbReference type="PIRSR" id="PIRSR000102-2"/>
    </source>
</evidence>
<dbReference type="Gene3D" id="3.90.110.10">
    <property type="entry name" value="Lactate dehydrogenase/glycoside hydrolase, family 4, C-terminal"/>
    <property type="match status" value="1"/>
</dbReference>
<dbReference type="Pfam" id="PF00056">
    <property type="entry name" value="Ldh_1_N"/>
    <property type="match status" value="1"/>
</dbReference>
<dbReference type="PANTHER" id="PTHR43128">
    <property type="entry name" value="L-2-HYDROXYCARBOXYLATE DEHYDROGENASE (NAD(P)(+))"/>
    <property type="match status" value="1"/>
</dbReference>
<comment type="caution">
    <text evidence="10">The sequence shown here is derived from an EMBL/GenBank/DDBJ whole genome shotgun (WGS) entry which is preliminary data.</text>
</comment>
<dbReference type="InterPro" id="IPR015955">
    <property type="entry name" value="Lactate_DH/Glyco_Ohase_4_C"/>
</dbReference>
<keyword evidence="2 4" id="KW-0560">Oxidoreductase</keyword>
<feature type="binding site" evidence="4 7">
    <location>
        <position position="32"/>
    </location>
    <ligand>
        <name>NAD(+)</name>
        <dbReference type="ChEBI" id="CHEBI:57540"/>
    </ligand>
</feature>
<evidence type="ECO:0000313" key="11">
    <source>
        <dbReference type="Proteomes" id="UP000319619"/>
    </source>
</evidence>
<feature type="domain" description="Lactate/malate dehydrogenase N-terminal" evidence="8">
    <location>
        <begin position="1"/>
        <end position="141"/>
    </location>
</feature>
<feature type="binding site" evidence="4 6">
    <location>
        <position position="119"/>
    </location>
    <ligand>
        <name>substrate</name>
    </ligand>
</feature>
<comment type="similarity">
    <text evidence="4">Belongs to the LDH/MDH superfamily. MDH type 3 family.</text>
</comment>
<dbReference type="HAMAP" id="MF_00487">
    <property type="entry name" value="Malate_dehydrog_3"/>
    <property type="match status" value="1"/>
</dbReference>
<feature type="binding site" evidence="4 7">
    <location>
        <begin position="117"/>
        <end position="119"/>
    </location>
    <ligand>
        <name>NAD(+)</name>
        <dbReference type="ChEBI" id="CHEBI:57540"/>
    </ligand>
</feature>
<name>A0A532V0M1_UNCL8</name>
<feature type="domain" description="Lactate/malate dehydrogenase C-terminal" evidence="9">
    <location>
        <begin position="146"/>
        <end position="306"/>
    </location>
</feature>
<dbReference type="EC" id="1.1.1.37" evidence="4"/>
<evidence type="ECO:0000313" key="10">
    <source>
        <dbReference type="EMBL" id="TKJ40741.1"/>
    </source>
</evidence>
<dbReference type="InterPro" id="IPR036291">
    <property type="entry name" value="NAD(P)-bd_dom_sf"/>
</dbReference>
<protein>
    <recommendedName>
        <fullName evidence="4">Malate dehydrogenase</fullName>
        <ecNumber evidence="4">1.1.1.37</ecNumber>
    </recommendedName>
</protein>
<accession>A0A532V0M1</accession>
<gene>
    <name evidence="4 10" type="primary">mdh</name>
    <name evidence="10" type="ORF">CEE37_07190</name>
</gene>
<feature type="binding site" evidence="4 6">
    <location>
        <position position="81"/>
    </location>
    <ligand>
        <name>substrate</name>
    </ligand>
</feature>
<evidence type="ECO:0000259" key="8">
    <source>
        <dbReference type="Pfam" id="PF00056"/>
    </source>
</evidence>
<proteinExistence type="inferred from homology"/>
<dbReference type="GO" id="GO:0006099">
    <property type="term" value="P:tricarboxylic acid cycle"/>
    <property type="evidence" value="ECO:0007669"/>
    <property type="project" value="UniProtKB-UniRule"/>
</dbReference>
<dbReference type="Gene3D" id="3.40.50.720">
    <property type="entry name" value="NAD(P)-binding Rossmann-like Domain"/>
    <property type="match status" value="1"/>
</dbReference>
<feature type="binding site" evidence="4 6">
    <location>
        <position position="150"/>
    </location>
    <ligand>
        <name>substrate</name>
    </ligand>
</feature>
<evidence type="ECO:0000256" key="7">
    <source>
        <dbReference type="PIRSR" id="PIRSR000102-3"/>
    </source>
</evidence>
<keyword evidence="3 4" id="KW-0520">NAD</keyword>
<reference evidence="10 11" key="1">
    <citation type="submission" date="2017-06" db="EMBL/GenBank/DDBJ databases">
        <title>Novel microbial phyla capable of carbon fixation and sulfur reduction in deep-sea sediments.</title>
        <authorList>
            <person name="Huang J."/>
            <person name="Baker B."/>
            <person name="Wang Y."/>
        </authorList>
    </citation>
    <scope>NUCLEOTIDE SEQUENCE [LARGE SCALE GENOMIC DNA]</scope>
    <source>
        <strain evidence="10">B3_LCP</strain>
    </source>
</reference>
<feature type="binding site" evidence="4 7">
    <location>
        <position position="94"/>
    </location>
    <ligand>
        <name>NAD(+)</name>
        <dbReference type="ChEBI" id="CHEBI:57540"/>
    </ligand>
</feature>
<dbReference type="InterPro" id="IPR011275">
    <property type="entry name" value="Malate_DH_type3"/>
</dbReference>
<feature type="binding site" evidence="4 6">
    <location>
        <position position="87"/>
    </location>
    <ligand>
        <name>substrate</name>
    </ligand>
</feature>
<dbReference type="GO" id="GO:0006089">
    <property type="term" value="P:lactate metabolic process"/>
    <property type="evidence" value="ECO:0007669"/>
    <property type="project" value="TreeGrafter"/>
</dbReference>
<dbReference type="InterPro" id="IPR001557">
    <property type="entry name" value="L-lactate/malate_DH"/>
</dbReference>
<dbReference type="Pfam" id="PF02866">
    <property type="entry name" value="Ldh_1_C"/>
    <property type="match status" value="1"/>
</dbReference>
<keyword evidence="1 4" id="KW-0816">Tricarboxylic acid cycle</keyword>
<evidence type="ECO:0000259" key="9">
    <source>
        <dbReference type="Pfam" id="PF02866"/>
    </source>
</evidence>
<dbReference type="AlphaFoldDB" id="A0A532V0M1"/>
<evidence type="ECO:0000256" key="5">
    <source>
        <dbReference type="PIRSR" id="PIRSR000102-1"/>
    </source>
</evidence>
<dbReference type="PIRSF" id="PIRSF000102">
    <property type="entry name" value="Lac_mal_DH"/>
    <property type="match status" value="1"/>
</dbReference>
<feature type="active site" description="Proton acceptor" evidence="4 5">
    <location>
        <position position="174"/>
    </location>
</feature>
<dbReference type="InterPro" id="IPR001236">
    <property type="entry name" value="Lactate/malate_DH_N"/>
</dbReference>
<organism evidence="10 11">
    <name type="scientific">candidate division LCP-89 bacterium B3_LCP</name>
    <dbReference type="NCBI Taxonomy" id="2012998"/>
    <lineage>
        <taxon>Bacteria</taxon>
        <taxon>Pseudomonadati</taxon>
        <taxon>Bacteria division LCP-89</taxon>
    </lineage>
</organism>
<dbReference type="PANTHER" id="PTHR43128:SF16">
    <property type="entry name" value="L-LACTATE DEHYDROGENASE"/>
    <property type="match status" value="1"/>
</dbReference>